<sequence length="413" mass="47693">MSHSRARSTSCRRSFDIDPTYLKLQIALKECEELKETVTFVEYYLAKSKSDSKNLTISLQSSEAFSKELKEKLKSQILLNTNLNRENSTLHSEIEKLKSQIVLEKENLSSNSNKWEVEKQVLNEKIRSLQETLTMAREEIDMYRRKKFLNKTKLITLMQKVTGDWTIMPVAEIEDTERNCDSSIEFCSKVPRLKKEITRLANDNDKLAKIIQKSPGLEYFAELQIDSGNVTYNNEKAKCRKKSCGANSGTFIGDDWIPLPVYNAVRDFNSAYDDPILNAALNQLLVKLNLIWQKRETIKVEREKEKATKFIKKMKSKAFSLSQTPSSLRKTLKPTNKKCCYCQSNDTYTDKTEISRKIKDRYEDVSKALEVMIKEYFDIKDRSPTSARRDEECLIVSILGVLGEFTDNLISIL</sequence>
<protein>
    <submittedName>
        <fullName evidence="2">Uncharacterized protein</fullName>
    </submittedName>
</protein>
<evidence type="ECO:0000256" key="1">
    <source>
        <dbReference type="SAM" id="Coils"/>
    </source>
</evidence>
<proteinExistence type="predicted"/>
<gene>
    <name evidence="2" type="ORF">BSTOLATCC_MIC25243</name>
</gene>
<feature type="coiled-coil region" evidence="1">
    <location>
        <begin position="66"/>
        <end position="146"/>
    </location>
</feature>
<evidence type="ECO:0000313" key="3">
    <source>
        <dbReference type="Proteomes" id="UP001162131"/>
    </source>
</evidence>
<name>A0AAU9IWD4_9CILI</name>
<keyword evidence="3" id="KW-1185">Reference proteome</keyword>
<reference evidence="2" key="1">
    <citation type="submission" date="2021-09" db="EMBL/GenBank/DDBJ databases">
        <authorList>
            <consortium name="AG Swart"/>
            <person name="Singh M."/>
            <person name="Singh A."/>
            <person name="Seah K."/>
            <person name="Emmerich C."/>
        </authorList>
    </citation>
    <scope>NUCLEOTIDE SEQUENCE</scope>
    <source>
        <strain evidence="2">ATCC30299</strain>
    </source>
</reference>
<dbReference type="AlphaFoldDB" id="A0AAU9IWD4"/>
<accession>A0AAU9IWD4</accession>
<dbReference type="EMBL" id="CAJZBQ010000024">
    <property type="protein sequence ID" value="CAG9320002.1"/>
    <property type="molecule type" value="Genomic_DNA"/>
</dbReference>
<organism evidence="2 3">
    <name type="scientific">Blepharisma stoltei</name>
    <dbReference type="NCBI Taxonomy" id="1481888"/>
    <lineage>
        <taxon>Eukaryota</taxon>
        <taxon>Sar</taxon>
        <taxon>Alveolata</taxon>
        <taxon>Ciliophora</taxon>
        <taxon>Postciliodesmatophora</taxon>
        <taxon>Heterotrichea</taxon>
        <taxon>Heterotrichida</taxon>
        <taxon>Blepharismidae</taxon>
        <taxon>Blepharisma</taxon>
    </lineage>
</organism>
<dbReference type="Proteomes" id="UP001162131">
    <property type="component" value="Unassembled WGS sequence"/>
</dbReference>
<comment type="caution">
    <text evidence="2">The sequence shown here is derived from an EMBL/GenBank/DDBJ whole genome shotgun (WGS) entry which is preliminary data.</text>
</comment>
<evidence type="ECO:0000313" key="2">
    <source>
        <dbReference type="EMBL" id="CAG9320002.1"/>
    </source>
</evidence>
<keyword evidence="1" id="KW-0175">Coiled coil</keyword>